<accession>A0A1Y2ETJ8</accession>
<dbReference type="GeneID" id="63782944"/>
<evidence type="ECO:0000256" key="1">
    <source>
        <dbReference type="SAM" id="Coils"/>
    </source>
</evidence>
<protein>
    <submittedName>
        <fullName evidence="2">Uncharacterized protein</fullName>
    </submittedName>
</protein>
<keyword evidence="3" id="KW-1185">Reference proteome</keyword>
<dbReference type="AlphaFoldDB" id="A0A1Y2ETJ8"/>
<feature type="coiled-coil region" evidence="1">
    <location>
        <begin position="24"/>
        <end position="58"/>
    </location>
</feature>
<evidence type="ECO:0000313" key="2">
    <source>
        <dbReference type="EMBL" id="ORY74857.1"/>
    </source>
</evidence>
<name>A0A1Y2ETJ8_PROLT</name>
<dbReference type="RefSeq" id="XP_040722163.1">
    <property type="nucleotide sequence ID" value="XM_040866345.1"/>
</dbReference>
<reference evidence="2 3" key="1">
    <citation type="submission" date="2016-07" db="EMBL/GenBank/DDBJ databases">
        <title>Pervasive Adenine N6-methylation of Active Genes in Fungi.</title>
        <authorList>
            <consortium name="DOE Joint Genome Institute"/>
            <person name="Mondo S.J."/>
            <person name="Dannebaum R.O."/>
            <person name="Kuo R.C."/>
            <person name="Labutti K."/>
            <person name="Haridas S."/>
            <person name="Kuo A."/>
            <person name="Salamov A."/>
            <person name="Ahrendt S.R."/>
            <person name="Lipzen A."/>
            <person name="Sullivan W."/>
            <person name="Andreopoulos W.B."/>
            <person name="Clum A."/>
            <person name="Lindquist E."/>
            <person name="Daum C."/>
            <person name="Ramamoorthy G.K."/>
            <person name="Gryganskyi A."/>
            <person name="Culley D."/>
            <person name="Magnuson J.K."/>
            <person name="James T.Y."/>
            <person name="O'Malley M.A."/>
            <person name="Stajich J.E."/>
            <person name="Spatafora J.W."/>
            <person name="Visel A."/>
            <person name="Grigoriev I.V."/>
        </authorList>
    </citation>
    <scope>NUCLEOTIDE SEQUENCE [LARGE SCALE GENOMIC DNA]</scope>
    <source>
        <strain evidence="2 3">12-1054</strain>
    </source>
</reference>
<dbReference type="Proteomes" id="UP000193685">
    <property type="component" value="Unassembled WGS sequence"/>
</dbReference>
<evidence type="ECO:0000313" key="3">
    <source>
        <dbReference type="Proteomes" id="UP000193685"/>
    </source>
</evidence>
<sequence length="152" mass="16912">MANTPKRQRPMSPVRPEYMEDSADRDILLELARKERRVAELKEQLATAESELSVLQQQVMRSSSIKEINTTQRLFDDMAAPPLDTSLVLNRLAEGSKSIFSAVFNDLKELGAATIADHSRSQAYPTESEVFGLSIRPSTAASASSSSRERRK</sequence>
<dbReference type="EMBL" id="MCFI01000028">
    <property type="protein sequence ID" value="ORY74857.1"/>
    <property type="molecule type" value="Genomic_DNA"/>
</dbReference>
<proteinExistence type="predicted"/>
<organism evidence="2 3">
    <name type="scientific">Protomyces lactucae-debilis</name>
    <dbReference type="NCBI Taxonomy" id="2754530"/>
    <lineage>
        <taxon>Eukaryota</taxon>
        <taxon>Fungi</taxon>
        <taxon>Dikarya</taxon>
        <taxon>Ascomycota</taxon>
        <taxon>Taphrinomycotina</taxon>
        <taxon>Taphrinomycetes</taxon>
        <taxon>Taphrinales</taxon>
        <taxon>Protomycetaceae</taxon>
        <taxon>Protomyces</taxon>
    </lineage>
</organism>
<gene>
    <name evidence="2" type="ORF">BCR37DRAFT_197305</name>
</gene>
<dbReference type="OrthoDB" id="4097086at2759"/>
<comment type="caution">
    <text evidence="2">The sequence shown here is derived from an EMBL/GenBank/DDBJ whole genome shotgun (WGS) entry which is preliminary data.</text>
</comment>
<keyword evidence="1" id="KW-0175">Coiled coil</keyword>